<dbReference type="Pfam" id="PF13628">
    <property type="entry name" value="DUF4142"/>
    <property type="match status" value="1"/>
</dbReference>
<dbReference type="Proteomes" id="UP000321514">
    <property type="component" value="Unassembled WGS sequence"/>
</dbReference>
<dbReference type="EMBL" id="FOIB01000001">
    <property type="protein sequence ID" value="SES99315.1"/>
    <property type="molecule type" value="Genomic_DNA"/>
</dbReference>
<dbReference type="PANTHER" id="PTHR38593:SF1">
    <property type="entry name" value="BLR2558 PROTEIN"/>
    <property type="match status" value="1"/>
</dbReference>
<protein>
    <submittedName>
        <fullName evidence="3">Membrane protein</fullName>
    </submittedName>
</protein>
<evidence type="ECO:0000313" key="4">
    <source>
        <dbReference type="Proteomes" id="UP000183760"/>
    </source>
</evidence>
<reference evidence="3 4" key="1">
    <citation type="submission" date="2016-10" db="EMBL/GenBank/DDBJ databases">
        <authorList>
            <person name="Varghese N."/>
            <person name="Submissions S."/>
        </authorList>
    </citation>
    <scope>NUCLEOTIDE SEQUENCE [LARGE SCALE GENOMIC DNA]</scope>
    <source>
        <strain evidence="3 4">DSM 16525</strain>
    </source>
</reference>
<evidence type="ECO:0000313" key="3">
    <source>
        <dbReference type="EMBL" id="SES99315.1"/>
    </source>
</evidence>
<comment type="caution">
    <text evidence="2">The sequence shown here is derived from an EMBL/GenBank/DDBJ whole genome shotgun (WGS) entry which is preliminary data.</text>
</comment>
<dbReference type="InterPro" id="IPR012347">
    <property type="entry name" value="Ferritin-like"/>
</dbReference>
<dbReference type="PANTHER" id="PTHR38593">
    <property type="entry name" value="BLR2558 PROTEIN"/>
    <property type="match status" value="1"/>
</dbReference>
<dbReference type="PROSITE" id="PS51257">
    <property type="entry name" value="PROKAR_LIPOPROTEIN"/>
    <property type="match status" value="1"/>
</dbReference>
<organism evidence="2 5">
    <name type="scientific">Myxococcus fulvus</name>
    <dbReference type="NCBI Taxonomy" id="33"/>
    <lineage>
        <taxon>Bacteria</taxon>
        <taxon>Pseudomonadati</taxon>
        <taxon>Myxococcota</taxon>
        <taxon>Myxococcia</taxon>
        <taxon>Myxococcales</taxon>
        <taxon>Cystobacterineae</taxon>
        <taxon>Myxococcaceae</taxon>
        <taxon>Myxococcus</taxon>
    </lineage>
</organism>
<reference evidence="2 5" key="2">
    <citation type="submission" date="2019-07" db="EMBL/GenBank/DDBJ databases">
        <title>Whole genome shotgun sequence of Myxococcus fulvus NBRC 100333.</title>
        <authorList>
            <person name="Hosoyama A."/>
            <person name="Uohara A."/>
            <person name="Ohji S."/>
            <person name="Ichikawa N."/>
        </authorList>
    </citation>
    <scope>NUCLEOTIDE SEQUENCE [LARGE SCALE GENOMIC DNA]</scope>
    <source>
        <strain evidence="2 5">NBRC 100333</strain>
    </source>
</reference>
<proteinExistence type="predicted"/>
<feature type="domain" description="DUF4142" evidence="1">
    <location>
        <begin position="42"/>
        <end position="180"/>
    </location>
</feature>
<keyword evidence="4" id="KW-1185">Reference proteome</keyword>
<gene>
    <name evidence="2" type="ORF">MFU01_07070</name>
    <name evidence="3" type="ORF">SAMN05443572_101782</name>
</gene>
<dbReference type="AlphaFoldDB" id="A0A511SUS9"/>
<dbReference type="EMBL" id="BJXR01000011">
    <property type="protein sequence ID" value="GEN05670.1"/>
    <property type="molecule type" value="Genomic_DNA"/>
</dbReference>
<evidence type="ECO:0000313" key="5">
    <source>
        <dbReference type="Proteomes" id="UP000321514"/>
    </source>
</evidence>
<sequence length="193" mass="20851">MHGVRGWMGALLAGVVVLAMGCMNESSESPVPGLSTQTVELTDAQILRVMQVANESEIAFGALGQSRASTASVRDFSVKMVTEHTVAREELGLLAVDQQLRPADSELSSMLMADAQHMMAEMDSLEGTRFDLALMDVQLALHARTAMLMDSLLLSQSDNEALRQMLTTQRKAVQGHLEEALPIQKALFDAPAP</sequence>
<name>A0A511SUS9_MYXFU</name>
<evidence type="ECO:0000313" key="2">
    <source>
        <dbReference type="EMBL" id="GEN05670.1"/>
    </source>
</evidence>
<accession>A0A511SUS9</accession>
<dbReference type="Proteomes" id="UP000183760">
    <property type="component" value="Unassembled WGS sequence"/>
</dbReference>
<dbReference type="InterPro" id="IPR025419">
    <property type="entry name" value="DUF4142"/>
</dbReference>
<dbReference type="OrthoDB" id="5526164at2"/>
<evidence type="ECO:0000259" key="1">
    <source>
        <dbReference type="Pfam" id="PF13628"/>
    </source>
</evidence>
<dbReference type="RefSeq" id="WP_074949089.1">
    <property type="nucleotide sequence ID" value="NZ_BJXR01000011.1"/>
</dbReference>
<dbReference type="Gene3D" id="1.20.1260.10">
    <property type="match status" value="1"/>
</dbReference>
<dbReference type="STRING" id="1334629.MFUL124B02_04885"/>